<organism evidence="1">
    <name type="scientific">hydrothermal vent metagenome</name>
    <dbReference type="NCBI Taxonomy" id="652676"/>
    <lineage>
        <taxon>unclassified sequences</taxon>
        <taxon>metagenomes</taxon>
        <taxon>ecological metagenomes</taxon>
    </lineage>
</organism>
<dbReference type="EMBL" id="UOFE01000034">
    <property type="protein sequence ID" value="VAW53382.1"/>
    <property type="molecule type" value="Genomic_DNA"/>
</dbReference>
<sequence length="186" mass="21180">MKIIFSFLLLLTNLNAFASTNESIEYKYYVISPRTASEIKPELMRHSPIRQGNSSFNGHTDWYIDWKYQTTPSPQGCLLQSSQVNVRVIHTLPALSEYVTDAQTIEIFNKFNKALTQHELNHGNHGLLAAREIDEAFKGVQAQRNCRQMSRMLNGIGNSIVRKYAQKDSEYDRVTGNGFTEGAVIY</sequence>
<evidence type="ECO:0008006" key="2">
    <source>
        <dbReference type="Google" id="ProtNLM"/>
    </source>
</evidence>
<dbReference type="Pfam" id="PF06037">
    <property type="entry name" value="DUF922"/>
    <property type="match status" value="1"/>
</dbReference>
<name>A0A3B0WQN1_9ZZZZ</name>
<reference evidence="1" key="1">
    <citation type="submission" date="2018-06" db="EMBL/GenBank/DDBJ databases">
        <authorList>
            <person name="Zhirakovskaya E."/>
        </authorList>
    </citation>
    <scope>NUCLEOTIDE SEQUENCE</scope>
</reference>
<gene>
    <name evidence="1" type="ORF">MNBD_GAMMA05-334</name>
</gene>
<protein>
    <recommendedName>
        <fullName evidence="2">DUF922 domain-containing protein</fullName>
    </recommendedName>
</protein>
<evidence type="ECO:0000313" key="1">
    <source>
        <dbReference type="EMBL" id="VAW53382.1"/>
    </source>
</evidence>
<proteinExistence type="predicted"/>
<dbReference type="AlphaFoldDB" id="A0A3B0WQN1"/>
<accession>A0A3B0WQN1</accession>
<dbReference type="InterPro" id="IPR010321">
    <property type="entry name" value="DUF922"/>
</dbReference>